<name>A0A246S3E6_9GAMM</name>
<dbReference type="Proteomes" id="UP000197334">
    <property type="component" value="Unassembled WGS sequence"/>
</dbReference>
<dbReference type="AlphaFoldDB" id="A0A246S3E6"/>
<evidence type="ECO:0000256" key="4">
    <source>
        <dbReference type="ARBA" id="ARBA00023163"/>
    </source>
</evidence>
<dbReference type="PANTHER" id="PTHR30118">
    <property type="entry name" value="HTH-TYPE TRANSCRIPTIONAL REGULATOR LEUO-RELATED"/>
    <property type="match status" value="1"/>
</dbReference>
<dbReference type="PRINTS" id="PR00039">
    <property type="entry name" value="HTHLYSR"/>
</dbReference>
<dbReference type="InterPro" id="IPR050389">
    <property type="entry name" value="LysR-type_TF"/>
</dbReference>
<dbReference type="InterPro" id="IPR037402">
    <property type="entry name" value="YidZ_PBP2"/>
</dbReference>
<dbReference type="Pfam" id="PF00126">
    <property type="entry name" value="HTH_1"/>
    <property type="match status" value="1"/>
</dbReference>
<organism evidence="6 7">
    <name type="scientific">Halomonas campaniensis</name>
    <dbReference type="NCBI Taxonomy" id="213554"/>
    <lineage>
        <taxon>Bacteria</taxon>
        <taxon>Pseudomonadati</taxon>
        <taxon>Pseudomonadota</taxon>
        <taxon>Gammaproteobacteria</taxon>
        <taxon>Oceanospirillales</taxon>
        <taxon>Halomonadaceae</taxon>
        <taxon>Halomonas</taxon>
    </lineage>
</organism>
<dbReference type="Gene3D" id="1.10.10.10">
    <property type="entry name" value="Winged helix-like DNA-binding domain superfamily/Winged helix DNA-binding domain"/>
    <property type="match status" value="1"/>
</dbReference>
<comment type="caution">
    <text evidence="6">The sequence shown here is derived from an EMBL/GenBank/DDBJ whole genome shotgun (WGS) entry which is preliminary data.</text>
</comment>
<dbReference type="SUPFAM" id="SSF53850">
    <property type="entry name" value="Periplasmic binding protein-like II"/>
    <property type="match status" value="1"/>
</dbReference>
<evidence type="ECO:0000256" key="3">
    <source>
        <dbReference type="ARBA" id="ARBA00023125"/>
    </source>
</evidence>
<dbReference type="PANTHER" id="PTHR30118:SF15">
    <property type="entry name" value="TRANSCRIPTIONAL REGULATORY PROTEIN"/>
    <property type="match status" value="1"/>
</dbReference>
<dbReference type="Pfam" id="PF03466">
    <property type="entry name" value="LysR_substrate"/>
    <property type="match status" value="1"/>
</dbReference>
<dbReference type="STRING" id="213554.FF32_04175"/>
<sequence length="317" mass="35238">MRSLRHFDLNLLLVFEALMRERHVTRAAETLHLSQPALSHALKRLREALDDPLLVRTENGMQPTPRALALLPVVQHSLALLRQGLAPPALFSPATSKRRFTLATTDYFEEVMYPPFLSQLLSYAPGISFSIELITPDVLSEGLEQRQIDMVVGLDSQSALPGGVIQTPWMDEELVCLAATHNDRVGDALNIGQFADALHVELADISGLRPSNIDSCLVQHGLTRRVISKNLNYIAAARVVALTEAIMTLPRQMAERFVMMLPVRMVEPPKELPTLKMTLIQHGLFANDPALIWLTQSLIEFADTFQQQVSSGELRPG</sequence>
<dbReference type="InterPro" id="IPR036388">
    <property type="entry name" value="WH-like_DNA-bd_sf"/>
</dbReference>
<keyword evidence="3" id="KW-0238">DNA-binding</keyword>
<feature type="domain" description="HTH lysR-type" evidence="5">
    <location>
        <begin position="7"/>
        <end position="64"/>
    </location>
</feature>
<reference evidence="6 7" key="1">
    <citation type="submission" date="2014-08" db="EMBL/GenBank/DDBJ databases">
        <title>Draft genome sequence of a novel L-asparaginase producing marine bacterium, Halomonas campaniensis.</title>
        <authorList>
            <person name="Sundarakrishnan B."/>
            <person name="Moushumi Priya A."/>
            <person name="Raman G."/>
            <person name="Sakthivel N."/>
            <person name="Park S."/>
            <person name="Jayachandran S."/>
        </authorList>
    </citation>
    <scope>NUCLEOTIDE SEQUENCE [LARGE SCALE GENOMIC DNA]</scope>
    <source>
        <strain evidence="6 7">SK03</strain>
    </source>
</reference>
<gene>
    <name evidence="6" type="ORF">JI62_07805</name>
</gene>
<dbReference type="EMBL" id="JPUA01000022">
    <property type="protein sequence ID" value="OWV30285.1"/>
    <property type="molecule type" value="Genomic_DNA"/>
</dbReference>
<protein>
    <submittedName>
        <fullName evidence="6">LysR family transcriptional regulator</fullName>
    </submittedName>
</protein>
<keyword evidence="2" id="KW-0805">Transcription regulation</keyword>
<evidence type="ECO:0000259" key="5">
    <source>
        <dbReference type="PROSITE" id="PS50931"/>
    </source>
</evidence>
<evidence type="ECO:0000313" key="7">
    <source>
        <dbReference type="Proteomes" id="UP000197334"/>
    </source>
</evidence>
<dbReference type="InterPro" id="IPR036390">
    <property type="entry name" value="WH_DNA-bd_sf"/>
</dbReference>
<evidence type="ECO:0000256" key="1">
    <source>
        <dbReference type="ARBA" id="ARBA00009437"/>
    </source>
</evidence>
<comment type="similarity">
    <text evidence="1">Belongs to the LysR transcriptional regulatory family.</text>
</comment>
<proteinExistence type="inferred from homology"/>
<dbReference type="GO" id="GO:0003677">
    <property type="term" value="F:DNA binding"/>
    <property type="evidence" value="ECO:0007669"/>
    <property type="project" value="UniProtKB-KW"/>
</dbReference>
<keyword evidence="4" id="KW-0804">Transcription</keyword>
<evidence type="ECO:0000256" key="2">
    <source>
        <dbReference type="ARBA" id="ARBA00023015"/>
    </source>
</evidence>
<dbReference type="RefSeq" id="WP_088699626.1">
    <property type="nucleotide sequence ID" value="NZ_JPUA01000022.1"/>
</dbReference>
<dbReference type="PROSITE" id="PS50931">
    <property type="entry name" value="HTH_LYSR"/>
    <property type="match status" value="1"/>
</dbReference>
<dbReference type="OrthoDB" id="8839911at2"/>
<dbReference type="Gene3D" id="3.40.190.10">
    <property type="entry name" value="Periplasmic binding protein-like II"/>
    <property type="match status" value="2"/>
</dbReference>
<accession>A0A246S3E6</accession>
<dbReference type="InterPro" id="IPR000847">
    <property type="entry name" value="LysR_HTH_N"/>
</dbReference>
<keyword evidence="7" id="KW-1185">Reference proteome</keyword>
<evidence type="ECO:0000313" key="6">
    <source>
        <dbReference type="EMBL" id="OWV30285.1"/>
    </source>
</evidence>
<dbReference type="CDD" id="cd08417">
    <property type="entry name" value="PBP2_Nitroaromatics_like"/>
    <property type="match status" value="1"/>
</dbReference>
<dbReference type="InterPro" id="IPR005119">
    <property type="entry name" value="LysR_subst-bd"/>
</dbReference>
<dbReference type="SUPFAM" id="SSF46785">
    <property type="entry name" value="Winged helix' DNA-binding domain"/>
    <property type="match status" value="1"/>
</dbReference>
<dbReference type="GO" id="GO:0003700">
    <property type="term" value="F:DNA-binding transcription factor activity"/>
    <property type="evidence" value="ECO:0007669"/>
    <property type="project" value="InterPro"/>
</dbReference>